<reference evidence="2" key="1">
    <citation type="submission" date="2015-07" db="EMBL/GenBank/DDBJ databases">
        <title>Fjat-14235 jcm11544.</title>
        <authorList>
            <person name="Liu B."/>
            <person name="Wang J."/>
            <person name="Zhu Y."/>
            <person name="Liu G."/>
            <person name="Chen Q."/>
            <person name="Chen Z."/>
            <person name="Lan J."/>
            <person name="Che J."/>
            <person name="Ge C."/>
            <person name="Shi H."/>
            <person name="Pan Z."/>
            <person name="Liu X."/>
        </authorList>
    </citation>
    <scope>NUCLEOTIDE SEQUENCE [LARGE SCALE GENOMIC DNA]</scope>
    <source>
        <strain evidence="2">JCM 11544</strain>
    </source>
</reference>
<dbReference type="OrthoDB" id="2927553at2"/>
<comment type="caution">
    <text evidence="1">The sequence shown here is derived from an EMBL/GenBank/DDBJ whole genome shotgun (WGS) entry which is preliminary data.</text>
</comment>
<dbReference type="EMBL" id="LGUE01000004">
    <property type="protein sequence ID" value="KON84797.1"/>
    <property type="molecule type" value="Genomic_DNA"/>
</dbReference>
<dbReference type="Proteomes" id="UP000037405">
    <property type="component" value="Unassembled WGS sequence"/>
</dbReference>
<sequence length="131" mass="14980">MLFFIIGLVLMAGCGKEDAFDIHEITEYKDPPSTYYMKVQFTPKNIGKGTVLKSITAGNVELNDAYIIDDRDKNSVEEYNIRKLASLPIQIESDERYSVILLSEDKALLEQKEIDFSYKTGSKELTYTHEK</sequence>
<organism evidence="1 2">
    <name type="scientific">Rossellomorea marisflavi</name>
    <dbReference type="NCBI Taxonomy" id="189381"/>
    <lineage>
        <taxon>Bacteria</taxon>
        <taxon>Bacillati</taxon>
        <taxon>Bacillota</taxon>
        <taxon>Bacilli</taxon>
        <taxon>Bacillales</taxon>
        <taxon>Bacillaceae</taxon>
        <taxon>Rossellomorea</taxon>
    </lineage>
</organism>
<keyword evidence="2" id="KW-1185">Reference proteome</keyword>
<dbReference type="RefSeq" id="WP_053428396.1">
    <property type="nucleotide sequence ID" value="NZ_LGUE01000004.1"/>
</dbReference>
<gene>
    <name evidence="1" type="ORF">AF331_12330</name>
</gene>
<name>A0A0M0G5I2_9BACI</name>
<evidence type="ECO:0000313" key="1">
    <source>
        <dbReference type="EMBL" id="KON84797.1"/>
    </source>
</evidence>
<evidence type="ECO:0000313" key="2">
    <source>
        <dbReference type="Proteomes" id="UP000037405"/>
    </source>
</evidence>
<accession>A0A0M0G5I2</accession>
<dbReference type="AlphaFoldDB" id="A0A0M0G5I2"/>
<dbReference type="PATRIC" id="fig|189381.12.peg.2499"/>
<protein>
    <submittedName>
        <fullName evidence="1">Uncharacterized protein</fullName>
    </submittedName>
</protein>
<proteinExistence type="predicted"/>